<proteinExistence type="predicted"/>
<dbReference type="RefSeq" id="WP_086404700.1">
    <property type="nucleotide sequence ID" value="NZ_MOOS01000189.1"/>
</dbReference>
<evidence type="ECO:0000256" key="1">
    <source>
        <dbReference type="SAM" id="SignalP"/>
    </source>
</evidence>
<feature type="chain" id="PRO_5040908500" evidence="1">
    <location>
        <begin position="32"/>
        <end position="210"/>
    </location>
</feature>
<dbReference type="AlphaFoldDB" id="A0A9X6LWU6"/>
<protein>
    <submittedName>
        <fullName evidence="2">Uncharacterized protein</fullName>
    </submittedName>
</protein>
<comment type="caution">
    <text evidence="2">The sequence shown here is derived from an EMBL/GenBank/DDBJ whole genome shotgun (WGS) entry which is preliminary data.</text>
</comment>
<reference evidence="2 3" key="1">
    <citation type="submission" date="2016-10" db="EMBL/GenBank/DDBJ databases">
        <title>Comparative genomics of Bacillus thuringiensis reveals a path to pathogens against multiple invertebrate hosts.</title>
        <authorList>
            <person name="Zheng J."/>
            <person name="Gao Q."/>
            <person name="Liu H."/>
            <person name="Peng D."/>
            <person name="Ruan L."/>
            <person name="Sun M."/>
        </authorList>
    </citation>
    <scope>NUCLEOTIDE SEQUENCE [LARGE SCALE GENOMIC DNA]</scope>
    <source>
        <strain evidence="2">BGSC 4CF1</strain>
    </source>
</reference>
<feature type="signal peptide" evidence="1">
    <location>
        <begin position="1"/>
        <end position="31"/>
    </location>
</feature>
<evidence type="ECO:0000313" key="2">
    <source>
        <dbReference type="EMBL" id="OUB59030.1"/>
    </source>
</evidence>
<gene>
    <name evidence="2" type="ORF">BK750_28670</name>
</gene>
<dbReference type="Proteomes" id="UP000194853">
    <property type="component" value="Unassembled WGS sequence"/>
</dbReference>
<accession>A0A9X6LWU6</accession>
<organism evidence="2 3">
    <name type="scientific">Bacillus thuringiensis subsp. jegathesan</name>
    <dbReference type="NCBI Taxonomy" id="56955"/>
    <lineage>
        <taxon>Bacteria</taxon>
        <taxon>Bacillati</taxon>
        <taxon>Bacillota</taxon>
        <taxon>Bacilli</taxon>
        <taxon>Bacillales</taxon>
        <taxon>Bacillaceae</taxon>
        <taxon>Bacillus</taxon>
        <taxon>Bacillus cereus group</taxon>
    </lineage>
</organism>
<sequence length="210" mass="22572">MKNVLRKLGVSSLALALGVVSFGVISPSASAETTQPANKTVLTKDQVIEKFEEINKKYPYNVEFSKEDADFVRTYAKSPLLGETEAATLARNSEYFNKGGGGSGISATMNGYVWDEINYVNHTYGAYFSTRVNSGSASKIVNSVTINAYGAVGQGGIGRVYSNTLSDSNTNQNYLYSDMSSGYSAVVAYTSKYAQAKVTNGYGTFTISTY</sequence>
<dbReference type="EMBL" id="MOOS01000189">
    <property type="protein sequence ID" value="OUB59030.1"/>
    <property type="molecule type" value="Genomic_DNA"/>
</dbReference>
<evidence type="ECO:0000313" key="3">
    <source>
        <dbReference type="Proteomes" id="UP000194853"/>
    </source>
</evidence>
<keyword evidence="1" id="KW-0732">Signal</keyword>
<name>A0A9X6LWU6_BACTJ</name>